<organism evidence="1 2">
    <name type="scientific">Pseudaeromonas paramecii</name>
    <dbReference type="NCBI Taxonomy" id="2138166"/>
    <lineage>
        <taxon>Bacteria</taxon>
        <taxon>Pseudomonadati</taxon>
        <taxon>Pseudomonadota</taxon>
        <taxon>Gammaproteobacteria</taxon>
        <taxon>Aeromonadales</taxon>
        <taxon>Aeromonadaceae</taxon>
        <taxon>Pseudaeromonas</taxon>
    </lineage>
</organism>
<sequence length="674" mass="77246">MLTAAEFAQRVATLPFGKRLPEAIYLHRETLSRTDPGLSRFVEAVGQALKVAPDEWNLVKLGREQFRLSLLHYPDFFSDAYPTLRQSVTVDLSRLQHRVVIYDAQDNPPILHRKEQMLWPEHPSVPDFYLITQEGEAAGLYAEPRKIGFKQSWERLIAQHGYALVDGRLFRQSMLPQTDTATTIDRHKTALVRYQLSAPMKLLAKHGYLNGEFSVFDYGCGRGDDLRELQAHGIDALGWDPNFRPEAGKHASALVNLGYVINVIEDPIERVEALLGAWALCQTLLVVSAMLASDDFIAQFKPYGDGIITSRNTFQKYYNQSELRGFLERTLDEVPIAVAPGIFYLFKDKQAEQAFLSGRLRRQHGWHQLTQPNQHKLSKLQQAQQQTPELFEAFWQRCLDLGRLPIEEEFPDYPRLKELAGSPARVLHLLERQEGTDWLEQARQARSEDLSVYLALTLFDKRRPYRQLTEALKRDIKAFFGDYPSAMAHARELLFAIASPEQIEDACHSAHEQLPASLYYPGHSLLLHKQYLSQLPPLLRVYVGAACQLYGELDEIEVIKVHSQSGKVSLLGYDDFTQPIPYLVERIKIRMAEQEVDFFDYVDAPRRPPLLNKSYLLPTDHPDFAKQRALEQHLGKLFGLDLQQDLNLSRGEFEAVLSREGKMIKCFRIHVTNK</sequence>
<dbReference type="InterPro" id="IPR024019">
    <property type="entry name" value="CHP04096"/>
</dbReference>
<name>A0ABP8PVK0_9GAMM</name>
<dbReference type="Proteomes" id="UP001501321">
    <property type="component" value="Unassembled WGS sequence"/>
</dbReference>
<evidence type="ECO:0008006" key="3">
    <source>
        <dbReference type="Google" id="ProtNLM"/>
    </source>
</evidence>
<evidence type="ECO:0000313" key="2">
    <source>
        <dbReference type="Proteomes" id="UP001501321"/>
    </source>
</evidence>
<accession>A0ABP8PVK0</accession>
<proteinExistence type="predicted"/>
<dbReference type="EMBL" id="BAABFC010000001">
    <property type="protein sequence ID" value="GAA4493794.1"/>
    <property type="molecule type" value="Genomic_DNA"/>
</dbReference>
<evidence type="ECO:0000313" key="1">
    <source>
        <dbReference type="EMBL" id="GAA4493794.1"/>
    </source>
</evidence>
<dbReference type="RefSeq" id="WP_345009641.1">
    <property type="nucleotide sequence ID" value="NZ_BAABFC010000001.1"/>
</dbReference>
<dbReference type="NCBIfam" id="TIGR04096">
    <property type="entry name" value="dnd_rel_methyl"/>
    <property type="match status" value="1"/>
</dbReference>
<reference evidence="2" key="1">
    <citation type="journal article" date="2019" name="Int. J. Syst. Evol. Microbiol.">
        <title>The Global Catalogue of Microorganisms (GCM) 10K type strain sequencing project: providing services to taxonomists for standard genome sequencing and annotation.</title>
        <authorList>
            <consortium name="The Broad Institute Genomics Platform"/>
            <consortium name="The Broad Institute Genome Sequencing Center for Infectious Disease"/>
            <person name="Wu L."/>
            <person name="Ma J."/>
        </authorList>
    </citation>
    <scope>NUCLEOTIDE SEQUENCE [LARGE SCALE GENOMIC DNA]</scope>
    <source>
        <strain evidence="2">JCM 32226</strain>
    </source>
</reference>
<keyword evidence="2" id="KW-1185">Reference proteome</keyword>
<comment type="caution">
    <text evidence="1">The sequence shown here is derived from an EMBL/GenBank/DDBJ whole genome shotgun (WGS) entry which is preliminary data.</text>
</comment>
<protein>
    <recommendedName>
        <fullName evidence="3">DNA phosphorothioation-associated methyltransferase</fullName>
    </recommendedName>
</protein>
<gene>
    <name evidence="1" type="ORF">GCM10023095_04570</name>
</gene>